<evidence type="ECO:0000313" key="2">
    <source>
        <dbReference type="EMBL" id="KAK7098258.1"/>
    </source>
</evidence>
<gene>
    <name evidence="2" type="ORF">V1264_002596</name>
</gene>
<feature type="compositionally biased region" description="Basic residues" evidence="1">
    <location>
        <begin position="179"/>
        <end position="189"/>
    </location>
</feature>
<comment type="caution">
    <text evidence="2">The sequence shown here is derived from an EMBL/GenBank/DDBJ whole genome shotgun (WGS) entry which is preliminary data.</text>
</comment>
<dbReference type="GO" id="GO:0042393">
    <property type="term" value="F:histone binding"/>
    <property type="evidence" value="ECO:0007669"/>
    <property type="project" value="TreeGrafter"/>
</dbReference>
<evidence type="ECO:0000256" key="1">
    <source>
        <dbReference type="SAM" id="MobiDB-lite"/>
    </source>
</evidence>
<dbReference type="GO" id="GO:0007076">
    <property type="term" value="P:mitotic chromosome condensation"/>
    <property type="evidence" value="ECO:0007669"/>
    <property type="project" value="InterPro"/>
</dbReference>
<dbReference type="GO" id="GO:0000779">
    <property type="term" value="C:condensed chromosome, centromeric region"/>
    <property type="evidence" value="ECO:0007669"/>
    <property type="project" value="TreeGrafter"/>
</dbReference>
<feature type="compositionally biased region" description="Polar residues" evidence="1">
    <location>
        <begin position="168"/>
        <end position="177"/>
    </location>
</feature>
<feature type="region of interest" description="Disordered" evidence="1">
    <location>
        <begin position="161"/>
        <end position="219"/>
    </location>
</feature>
<reference evidence="2 3" key="1">
    <citation type="submission" date="2024-02" db="EMBL/GenBank/DDBJ databases">
        <title>Chromosome-scale genome assembly of the rough periwinkle Littorina saxatilis.</title>
        <authorList>
            <person name="De Jode A."/>
            <person name="Faria R."/>
            <person name="Formenti G."/>
            <person name="Sims Y."/>
            <person name="Smith T.P."/>
            <person name="Tracey A."/>
            <person name="Wood J.M.D."/>
            <person name="Zagrodzka Z.B."/>
            <person name="Johannesson K."/>
            <person name="Butlin R.K."/>
            <person name="Leder E.H."/>
        </authorList>
    </citation>
    <scope>NUCLEOTIDE SEQUENCE [LARGE SCALE GENOMIC DNA]</scope>
    <source>
        <strain evidence="2">Snail1</strain>
        <tissue evidence="2">Muscle</tissue>
    </source>
</reference>
<feature type="compositionally biased region" description="Polar residues" evidence="1">
    <location>
        <begin position="549"/>
        <end position="559"/>
    </location>
</feature>
<feature type="compositionally biased region" description="Acidic residues" evidence="1">
    <location>
        <begin position="201"/>
        <end position="216"/>
    </location>
</feature>
<feature type="compositionally biased region" description="Basic and acidic residues" evidence="1">
    <location>
        <begin position="523"/>
        <end position="536"/>
    </location>
</feature>
<organism evidence="2 3">
    <name type="scientific">Littorina saxatilis</name>
    <dbReference type="NCBI Taxonomy" id="31220"/>
    <lineage>
        <taxon>Eukaryota</taxon>
        <taxon>Metazoa</taxon>
        <taxon>Spiralia</taxon>
        <taxon>Lophotrochozoa</taxon>
        <taxon>Mollusca</taxon>
        <taxon>Gastropoda</taxon>
        <taxon>Caenogastropoda</taxon>
        <taxon>Littorinimorpha</taxon>
        <taxon>Littorinoidea</taxon>
        <taxon>Littorinidae</taxon>
        <taxon>Littorina</taxon>
    </lineage>
</organism>
<dbReference type="AlphaFoldDB" id="A0AAN9B375"/>
<dbReference type="EMBL" id="JBAMIC010000012">
    <property type="protein sequence ID" value="KAK7098258.1"/>
    <property type="molecule type" value="Genomic_DNA"/>
</dbReference>
<feature type="compositionally biased region" description="Polar residues" evidence="1">
    <location>
        <begin position="190"/>
        <end position="200"/>
    </location>
</feature>
<name>A0AAN9B375_9CAEN</name>
<protein>
    <recommendedName>
        <fullName evidence="4">Condensin-2 complex subunit D3</fullName>
    </recommendedName>
</protein>
<accession>A0AAN9B375</accession>
<feature type="region of interest" description="Disordered" evidence="1">
    <location>
        <begin position="499"/>
        <end position="577"/>
    </location>
</feature>
<proteinExistence type="predicted"/>
<dbReference type="InterPro" id="IPR026971">
    <property type="entry name" value="CND1/NCAPD3"/>
</dbReference>
<sequence>MAELVEKTLDVVGALQLQLLEEDWVTACWDNYFLDLTPLPLAAENLLQEEGYFLEQLEQLHDIANQWGDVQSESDNEGSGFWTCLLENNMSHKALVALLAYLIPMDFNSKALRGQKKEAAFVAATTYLSLIGLPGRHSFRVYSPDLLLRATDMLKAHSAMGCTEPQKRGNQNVTASQKGKPRKRGRNTTHRAPSLSQNSLDGDEEENMSEEEEEELTPGRVERLRSLYVGLLTELVRVLESVSLRESLQTADHILKVLAAVTRQDNHNFDGRFPIVAPTRQGQGLGVAALAFKGILQLCQPLHGDVTALSTSTCKYLLPNALMLLDGNKVVDGQTLPQVLQLGRSHTIAFIKYMLRELGEACLVSVKILLQHMCMKVPDKTEYRGKAAQAVVTILQEFPDERYAFMLKWIGVLSRNEKSPVRLFSLEIIALLLGKPERELTGVTEEQAALASHVVLINRLLDRCSDVSAAVRTRAITGFAQCLEPNSVSVRKTILEMITPRPIPAKQPRLVSTPGEGPPTAEQTDRTVNETERDNTENGDNGNHGDDTPLQTPSANSHRTPFRSVELTPGLNNSLPDRQGVISMLQRRAREDKANVRKAALHTLHKFILFEAPAVNTEVSDCFTGIGFTFQLVDLIINVPYFGGYEVQHLLLR</sequence>
<evidence type="ECO:0000313" key="3">
    <source>
        <dbReference type="Proteomes" id="UP001374579"/>
    </source>
</evidence>
<dbReference type="InterPro" id="IPR016024">
    <property type="entry name" value="ARM-type_fold"/>
</dbReference>
<dbReference type="GO" id="GO:0000796">
    <property type="term" value="C:condensin complex"/>
    <property type="evidence" value="ECO:0007669"/>
    <property type="project" value="TreeGrafter"/>
</dbReference>
<dbReference type="PANTHER" id="PTHR14222">
    <property type="entry name" value="CONDENSIN"/>
    <property type="match status" value="1"/>
</dbReference>
<dbReference type="GO" id="GO:0010032">
    <property type="term" value="P:meiotic chromosome condensation"/>
    <property type="evidence" value="ECO:0007669"/>
    <property type="project" value="TreeGrafter"/>
</dbReference>
<dbReference type="Proteomes" id="UP001374579">
    <property type="component" value="Unassembled WGS sequence"/>
</dbReference>
<dbReference type="SUPFAM" id="SSF48371">
    <property type="entry name" value="ARM repeat"/>
    <property type="match status" value="1"/>
</dbReference>
<dbReference type="PANTHER" id="PTHR14222:SF1">
    <property type="entry name" value="CONDENSIN-2 COMPLEX SUBUNIT D3"/>
    <property type="match status" value="1"/>
</dbReference>
<evidence type="ECO:0008006" key="4">
    <source>
        <dbReference type="Google" id="ProtNLM"/>
    </source>
</evidence>
<keyword evidence="3" id="KW-1185">Reference proteome</keyword>